<dbReference type="AlphaFoldDB" id="A0A6L2MHS6"/>
<protein>
    <submittedName>
        <fullName evidence="2">Uncharacterized protein</fullName>
    </submittedName>
</protein>
<reference evidence="2" key="1">
    <citation type="journal article" date="2019" name="Sci. Rep.">
        <title>Draft genome of Tanacetum cinerariifolium, the natural source of mosquito coil.</title>
        <authorList>
            <person name="Yamashiro T."/>
            <person name="Shiraishi A."/>
            <person name="Satake H."/>
            <person name="Nakayama K."/>
        </authorList>
    </citation>
    <scope>NUCLEOTIDE SEQUENCE</scope>
</reference>
<sequence>MLALSIVVLGSSKDPNSDEESEKDDKVVEIQEPPSESPIQNPIISSSEMNILTENDDKVADDNQEPPVESTSMKYPDRYSSNSVDIEASVPKTRDTVKSKSKFHPGVKKSRFDEENRNSSIVTRASSRGNLSDYKNKSIMRSGIPRSTKKEAKGNNIVSSISSFIPMVQQKQAAAVCTGKRDIKVKALEAAEAAKRRYKHT</sequence>
<proteinExistence type="predicted"/>
<accession>A0A6L2MHS6</accession>
<feature type="region of interest" description="Disordered" evidence="1">
    <location>
        <begin position="1"/>
        <end position="152"/>
    </location>
</feature>
<evidence type="ECO:0000256" key="1">
    <source>
        <dbReference type="SAM" id="MobiDB-lite"/>
    </source>
</evidence>
<dbReference type="PANTHER" id="PTHR13738:SF1">
    <property type="entry name" value="TROPONIN I"/>
    <property type="match status" value="1"/>
</dbReference>
<dbReference type="EMBL" id="BKCJ010006700">
    <property type="protein sequence ID" value="GEU73501.1"/>
    <property type="molecule type" value="Genomic_DNA"/>
</dbReference>
<feature type="compositionally biased region" description="Basic residues" evidence="1">
    <location>
        <begin position="99"/>
        <end position="109"/>
    </location>
</feature>
<name>A0A6L2MHS6_TANCI</name>
<feature type="compositionally biased region" description="Polar residues" evidence="1">
    <location>
        <begin position="37"/>
        <end position="53"/>
    </location>
</feature>
<dbReference type="InterPro" id="IPR050875">
    <property type="entry name" value="Troponin_I"/>
</dbReference>
<feature type="compositionally biased region" description="Polar residues" evidence="1">
    <location>
        <begin position="69"/>
        <end position="84"/>
    </location>
</feature>
<organism evidence="2">
    <name type="scientific">Tanacetum cinerariifolium</name>
    <name type="common">Dalmatian daisy</name>
    <name type="synonym">Chrysanthemum cinerariifolium</name>
    <dbReference type="NCBI Taxonomy" id="118510"/>
    <lineage>
        <taxon>Eukaryota</taxon>
        <taxon>Viridiplantae</taxon>
        <taxon>Streptophyta</taxon>
        <taxon>Embryophyta</taxon>
        <taxon>Tracheophyta</taxon>
        <taxon>Spermatophyta</taxon>
        <taxon>Magnoliopsida</taxon>
        <taxon>eudicotyledons</taxon>
        <taxon>Gunneridae</taxon>
        <taxon>Pentapetalae</taxon>
        <taxon>asterids</taxon>
        <taxon>campanulids</taxon>
        <taxon>Asterales</taxon>
        <taxon>Asteraceae</taxon>
        <taxon>Asteroideae</taxon>
        <taxon>Anthemideae</taxon>
        <taxon>Anthemidinae</taxon>
        <taxon>Tanacetum</taxon>
    </lineage>
</organism>
<dbReference type="PANTHER" id="PTHR13738">
    <property type="entry name" value="TROPONIN I"/>
    <property type="match status" value="1"/>
</dbReference>
<evidence type="ECO:0000313" key="2">
    <source>
        <dbReference type="EMBL" id="GEU73501.1"/>
    </source>
</evidence>
<comment type="caution">
    <text evidence="2">The sequence shown here is derived from an EMBL/GenBank/DDBJ whole genome shotgun (WGS) entry which is preliminary data.</text>
</comment>
<gene>
    <name evidence="2" type="ORF">Tci_045479</name>
</gene>
<feature type="compositionally biased region" description="Polar residues" evidence="1">
    <location>
        <begin position="118"/>
        <end position="130"/>
    </location>
</feature>